<name>A0A0C3BMY8_PILCF</name>
<dbReference type="EMBL" id="KN833015">
    <property type="protein sequence ID" value="KIM78647.1"/>
    <property type="molecule type" value="Genomic_DNA"/>
</dbReference>
<reference evidence="1 2" key="1">
    <citation type="submission" date="2014-04" db="EMBL/GenBank/DDBJ databases">
        <authorList>
            <consortium name="DOE Joint Genome Institute"/>
            <person name="Kuo A."/>
            <person name="Tarkka M."/>
            <person name="Buscot F."/>
            <person name="Kohler A."/>
            <person name="Nagy L.G."/>
            <person name="Floudas D."/>
            <person name="Copeland A."/>
            <person name="Barry K.W."/>
            <person name="Cichocki N."/>
            <person name="Veneault-Fourrey C."/>
            <person name="LaButti K."/>
            <person name="Lindquist E.A."/>
            <person name="Lipzen A."/>
            <person name="Lundell T."/>
            <person name="Morin E."/>
            <person name="Murat C."/>
            <person name="Sun H."/>
            <person name="Tunlid A."/>
            <person name="Henrissat B."/>
            <person name="Grigoriev I.V."/>
            <person name="Hibbett D.S."/>
            <person name="Martin F."/>
            <person name="Nordberg H.P."/>
            <person name="Cantor M.N."/>
            <person name="Hua S.X."/>
        </authorList>
    </citation>
    <scope>NUCLEOTIDE SEQUENCE [LARGE SCALE GENOMIC DNA]</scope>
    <source>
        <strain evidence="1 2">F 1598</strain>
    </source>
</reference>
<evidence type="ECO:0000313" key="1">
    <source>
        <dbReference type="EMBL" id="KIM78647.1"/>
    </source>
</evidence>
<sequence>MDRMLIISTENQLRKYGSQLFAVLIPPLEASKHRIACSTALISKGVEQNALGLYFDPIVKCPLNADSNNVIQPQTIPLGLVVLGFLGRFQNRPQNRPVSSTVDPADVFLDSSRYIHSAGNADGISADAPSYRSTRHCRHNFPDKQCSATLSVHGSALIVIGGTPRHVFAMSSTCLATPDSPSTSAGSALFPPI</sequence>
<dbReference type="HOGENOM" id="CLU_1409292_0_0_1"/>
<reference evidence="2" key="2">
    <citation type="submission" date="2015-01" db="EMBL/GenBank/DDBJ databases">
        <title>Evolutionary Origins and Diversification of the Mycorrhizal Mutualists.</title>
        <authorList>
            <consortium name="DOE Joint Genome Institute"/>
            <consortium name="Mycorrhizal Genomics Consortium"/>
            <person name="Kohler A."/>
            <person name="Kuo A."/>
            <person name="Nagy L.G."/>
            <person name="Floudas D."/>
            <person name="Copeland A."/>
            <person name="Barry K.W."/>
            <person name="Cichocki N."/>
            <person name="Veneault-Fourrey C."/>
            <person name="LaButti K."/>
            <person name="Lindquist E.A."/>
            <person name="Lipzen A."/>
            <person name="Lundell T."/>
            <person name="Morin E."/>
            <person name="Murat C."/>
            <person name="Riley R."/>
            <person name="Ohm R."/>
            <person name="Sun H."/>
            <person name="Tunlid A."/>
            <person name="Henrissat B."/>
            <person name="Grigoriev I.V."/>
            <person name="Hibbett D.S."/>
            <person name="Martin F."/>
        </authorList>
    </citation>
    <scope>NUCLEOTIDE SEQUENCE [LARGE SCALE GENOMIC DNA]</scope>
    <source>
        <strain evidence="2">F 1598</strain>
    </source>
</reference>
<evidence type="ECO:0000313" key="2">
    <source>
        <dbReference type="Proteomes" id="UP000054166"/>
    </source>
</evidence>
<dbReference type="AlphaFoldDB" id="A0A0C3BMY8"/>
<organism evidence="1 2">
    <name type="scientific">Piloderma croceum (strain F 1598)</name>
    <dbReference type="NCBI Taxonomy" id="765440"/>
    <lineage>
        <taxon>Eukaryota</taxon>
        <taxon>Fungi</taxon>
        <taxon>Dikarya</taxon>
        <taxon>Basidiomycota</taxon>
        <taxon>Agaricomycotina</taxon>
        <taxon>Agaricomycetes</taxon>
        <taxon>Agaricomycetidae</taxon>
        <taxon>Atheliales</taxon>
        <taxon>Atheliaceae</taxon>
        <taxon>Piloderma</taxon>
    </lineage>
</organism>
<protein>
    <submittedName>
        <fullName evidence="1">Uncharacterized protein</fullName>
    </submittedName>
</protein>
<dbReference type="Proteomes" id="UP000054166">
    <property type="component" value="Unassembled WGS sequence"/>
</dbReference>
<proteinExistence type="predicted"/>
<dbReference type="InParanoid" id="A0A0C3BMY8"/>
<accession>A0A0C3BMY8</accession>
<keyword evidence="2" id="KW-1185">Reference proteome</keyword>
<gene>
    <name evidence="1" type="ORF">PILCRDRAFT_11104</name>
</gene>